<feature type="compositionally biased region" description="Low complexity" evidence="1">
    <location>
        <begin position="1"/>
        <end position="13"/>
    </location>
</feature>
<dbReference type="Proteomes" id="UP001153069">
    <property type="component" value="Unassembled WGS sequence"/>
</dbReference>
<gene>
    <name evidence="2" type="ORF">SEMRO_802_G204680.1</name>
</gene>
<dbReference type="EMBL" id="CAICTM010000801">
    <property type="protein sequence ID" value="CAB9516725.1"/>
    <property type="molecule type" value="Genomic_DNA"/>
</dbReference>
<feature type="region of interest" description="Disordered" evidence="1">
    <location>
        <begin position="1"/>
        <end position="39"/>
    </location>
</feature>
<sequence>MNTSSTTTNTCSSVFPPPSAPARLRPGSGNSQDDLPPQLITANAPLKPMISSLSFEPDAVESTAELINLYCQVLQEHLSSQELCHRCAPISQLQLNDYSWDHDDFSEDDDGFEDNEDNDDDDDDDMSVFSMSSSCSMDHLFSDVDSIQCRLQSQEQRRVGTPEHGCSTAMESSPIRIVESDADSLASSFSACNLSLPYNNNE</sequence>
<feature type="region of interest" description="Disordered" evidence="1">
    <location>
        <begin position="153"/>
        <end position="172"/>
    </location>
</feature>
<evidence type="ECO:0000313" key="2">
    <source>
        <dbReference type="EMBL" id="CAB9516725.1"/>
    </source>
</evidence>
<organism evidence="2 3">
    <name type="scientific">Seminavis robusta</name>
    <dbReference type="NCBI Taxonomy" id="568900"/>
    <lineage>
        <taxon>Eukaryota</taxon>
        <taxon>Sar</taxon>
        <taxon>Stramenopiles</taxon>
        <taxon>Ochrophyta</taxon>
        <taxon>Bacillariophyta</taxon>
        <taxon>Bacillariophyceae</taxon>
        <taxon>Bacillariophycidae</taxon>
        <taxon>Naviculales</taxon>
        <taxon>Naviculaceae</taxon>
        <taxon>Seminavis</taxon>
    </lineage>
</organism>
<evidence type="ECO:0000256" key="1">
    <source>
        <dbReference type="SAM" id="MobiDB-lite"/>
    </source>
</evidence>
<comment type="caution">
    <text evidence="2">The sequence shown here is derived from an EMBL/GenBank/DDBJ whole genome shotgun (WGS) entry which is preliminary data.</text>
</comment>
<keyword evidence="3" id="KW-1185">Reference proteome</keyword>
<proteinExistence type="predicted"/>
<evidence type="ECO:0000313" key="3">
    <source>
        <dbReference type="Proteomes" id="UP001153069"/>
    </source>
</evidence>
<reference evidence="2" key="1">
    <citation type="submission" date="2020-06" db="EMBL/GenBank/DDBJ databases">
        <authorList>
            <consortium name="Plant Systems Biology data submission"/>
        </authorList>
    </citation>
    <scope>NUCLEOTIDE SEQUENCE</scope>
    <source>
        <strain evidence="2">D6</strain>
    </source>
</reference>
<name>A0A9N8EDX9_9STRA</name>
<feature type="compositionally biased region" description="Acidic residues" evidence="1">
    <location>
        <begin position="104"/>
        <end position="126"/>
    </location>
</feature>
<protein>
    <submittedName>
        <fullName evidence="2">Uncharacterized protein</fullName>
    </submittedName>
</protein>
<accession>A0A9N8EDX9</accession>
<feature type="region of interest" description="Disordered" evidence="1">
    <location>
        <begin position="101"/>
        <end position="126"/>
    </location>
</feature>
<dbReference type="AlphaFoldDB" id="A0A9N8EDX9"/>